<reference evidence="6 7" key="1">
    <citation type="submission" date="2014-06" db="EMBL/GenBank/DDBJ databases">
        <authorList>
            <person name="Swart Estienne"/>
        </authorList>
    </citation>
    <scope>NUCLEOTIDE SEQUENCE [LARGE SCALE GENOMIC DNA]</scope>
    <source>
        <strain evidence="6 7">130c</strain>
    </source>
</reference>
<dbReference type="InterPro" id="IPR050956">
    <property type="entry name" value="2C_system_His_kinase"/>
</dbReference>
<dbReference type="OMA" id="QFTHEGL"/>
<dbReference type="SUPFAM" id="SSF52172">
    <property type="entry name" value="CheY-like"/>
    <property type="match status" value="1"/>
</dbReference>
<feature type="transmembrane region" description="Helical" evidence="3">
    <location>
        <begin position="80"/>
        <end position="101"/>
    </location>
</feature>
<dbReference type="Pfam" id="PF00512">
    <property type="entry name" value="HisKA"/>
    <property type="match status" value="1"/>
</dbReference>
<feature type="modified residue" description="4-aspartylphosphate" evidence="2">
    <location>
        <position position="721"/>
    </location>
</feature>
<evidence type="ECO:0000259" key="5">
    <source>
        <dbReference type="PROSITE" id="PS50110"/>
    </source>
</evidence>
<feature type="domain" description="Histidine kinase" evidence="4">
    <location>
        <begin position="414"/>
        <end position="613"/>
    </location>
</feature>
<dbReference type="PANTHER" id="PTHR43719:SF28">
    <property type="entry name" value="PEROXIDE STRESS-ACTIVATED HISTIDINE KINASE MAK1-RELATED"/>
    <property type="match status" value="1"/>
</dbReference>
<name>A0A078AE40_STYLE</name>
<dbReference type="CDD" id="cd17546">
    <property type="entry name" value="REC_hyHK_CKI1_RcsC-like"/>
    <property type="match status" value="1"/>
</dbReference>
<sequence>MERLSSPQIQEEILQQPGQNLQGQNSVYLSHEDIDNIETDEALKKLLQSISCSFDQNKFSMLYKDKNLEKEFLCSYHQKIIQFGLIYTIEVIAVFAEYFIFQTAKLILLQYKYPAYKWAALTVAIFYLVTISIYVLARRFISDSNFRKSHASSGRWIYRNFCNIGIADPFRYARFNIFLLTTLGIVYIFSRATHFREREKFEQAKKQKQLLKLFHNLIRVYHDGILITKKENIVYSNTALRQIFNIEKEAIQNLQSIPDLQTENLLIPDISSQIVEQLDLRIEEQFIQGFKKTIPKFSQNQMSNTFTDAENQNEKWFTDIWDYIQQHQKHLDPIFFNKEYLINPLDGLYFKFKYSENQDVNQELVKFKILQVFTQTIRLGQQMFVMTTIRDQSNWLEIEKQKNLSQLKTVAFAQAAHEFRNPLNAINSSLQLLDNTLNDIPARQYLVTAKNSSRLMLYLINDILDFSQIESQSLVLNYEDVNICQLIQDCFSILELKAQVKELELSKIIDPIFPKKINTDPNRLQQILINLLSNSIKYTNEGFVRIFAKVDQANNQLNLIIKDSGVGMDKQQLSKLFTAFTKIMQNRDMNKDGVGLGLTISKNLAQALGGDINKTLKIVLNLQVLIQNLKMIRIASMSSQFQDIDYSELPYTYTPTRCHCSRILLVDDEPFNLITLQGLLDQYSIDKVDKCYNGKQAVEKIKENFDKHCLSHQSYELVIIDNQMPVMNGIDACKEIRIMQQNDLMSKLTRIVLLTGDESMLTKDEYINLFDDVILKPIDSNILGILLMQTSSQN</sequence>
<dbReference type="PRINTS" id="PR00344">
    <property type="entry name" value="BCTRLSENSOR"/>
</dbReference>
<dbReference type="Pfam" id="PF00072">
    <property type="entry name" value="Response_reg"/>
    <property type="match status" value="1"/>
</dbReference>
<feature type="transmembrane region" description="Helical" evidence="3">
    <location>
        <begin position="172"/>
        <end position="190"/>
    </location>
</feature>
<organism evidence="6 7">
    <name type="scientific">Stylonychia lemnae</name>
    <name type="common">Ciliate</name>
    <dbReference type="NCBI Taxonomy" id="5949"/>
    <lineage>
        <taxon>Eukaryota</taxon>
        <taxon>Sar</taxon>
        <taxon>Alveolata</taxon>
        <taxon>Ciliophora</taxon>
        <taxon>Intramacronucleata</taxon>
        <taxon>Spirotrichea</taxon>
        <taxon>Stichotrichia</taxon>
        <taxon>Sporadotrichida</taxon>
        <taxon>Oxytrichidae</taxon>
        <taxon>Stylonychinae</taxon>
        <taxon>Stylonychia</taxon>
    </lineage>
</organism>
<dbReference type="OrthoDB" id="449174at2759"/>
<proteinExistence type="predicted"/>
<keyword evidence="3" id="KW-1133">Transmembrane helix</keyword>
<keyword evidence="6" id="KW-0418">Kinase</keyword>
<dbReference type="SMART" id="SM00448">
    <property type="entry name" value="REC"/>
    <property type="match status" value="1"/>
</dbReference>
<dbReference type="Gene3D" id="3.30.565.10">
    <property type="entry name" value="Histidine kinase-like ATPase, C-terminal domain"/>
    <property type="match status" value="1"/>
</dbReference>
<dbReference type="InterPro" id="IPR003661">
    <property type="entry name" value="HisK_dim/P_dom"/>
</dbReference>
<evidence type="ECO:0000313" key="7">
    <source>
        <dbReference type="Proteomes" id="UP000039865"/>
    </source>
</evidence>
<keyword evidence="1 2" id="KW-0597">Phosphoprotein</keyword>
<dbReference type="Pfam" id="PF02518">
    <property type="entry name" value="HATPase_c"/>
    <property type="match status" value="1"/>
</dbReference>
<dbReference type="GO" id="GO:0000155">
    <property type="term" value="F:phosphorelay sensor kinase activity"/>
    <property type="evidence" value="ECO:0007669"/>
    <property type="project" value="InterPro"/>
</dbReference>
<feature type="transmembrane region" description="Helical" evidence="3">
    <location>
        <begin position="116"/>
        <end position="137"/>
    </location>
</feature>
<evidence type="ECO:0000256" key="3">
    <source>
        <dbReference type="SAM" id="Phobius"/>
    </source>
</evidence>
<evidence type="ECO:0000313" key="6">
    <source>
        <dbReference type="EMBL" id="CDW80514.1"/>
    </source>
</evidence>
<dbReference type="EMBL" id="CCKQ01009045">
    <property type="protein sequence ID" value="CDW80514.1"/>
    <property type="molecule type" value="Genomic_DNA"/>
</dbReference>
<dbReference type="InterPro" id="IPR005467">
    <property type="entry name" value="His_kinase_dom"/>
</dbReference>
<dbReference type="SMART" id="SM00387">
    <property type="entry name" value="HATPase_c"/>
    <property type="match status" value="1"/>
</dbReference>
<dbReference type="InterPro" id="IPR003594">
    <property type="entry name" value="HATPase_dom"/>
</dbReference>
<dbReference type="AlphaFoldDB" id="A0A078AE40"/>
<dbReference type="InParanoid" id="A0A078AE40"/>
<feature type="domain" description="Response regulatory" evidence="5">
    <location>
        <begin position="662"/>
        <end position="791"/>
    </location>
</feature>
<keyword evidence="6" id="KW-0808">Transferase</keyword>
<protein>
    <submittedName>
        <fullName evidence="6">Sensor kinase</fullName>
    </submittedName>
</protein>
<dbReference type="InterPro" id="IPR036097">
    <property type="entry name" value="HisK_dim/P_sf"/>
</dbReference>
<dbReference type="Proteomes" id="UP000039865">
    <property type="component" value="Unassembled WGS sequence"/>
</dbReference>
<dbReference type="InterPro" id="IPR001789">
    <property type="entry name" value="Sig_transdc_resp-reg_receiver"/>
</dbReference>
<gene>
    <name evidence="6" type="primary">Contig13383.g14278</name>
    <name evidence="6" type="ORF">STYLEM_9514</name>
</gene>
<evidence type="ECO:0000259" key="4">
    <source>
        <dbReference type="PROSITE" id="PS50109"/>
    </source>
</evidence>
<evidence type="ECO:0000256" key="1">
    <source>
        <dbReference type="ARBA" id="ARBA00022553"/>
    </source>
</evidence>
<dbReference type="SMART" id="SM00388">
    <property type="entry name" value="HisKA"/>
    <property type="match status" value="1"/>
</dbReference>
<keyword evidence="7" id="KW-1185">Reference proteome</keyword>
<dbReference type="PANTHER" id="PTHR43719">
    <property type="entry name" value="TWO-COMPONENT HISTIDINE KINASE"/>
    <property type="match status" value="1"/>
</dbReference>
<dbReference type="Gene3D" id="3.40.50.2300">
    <property type="match status" value="1"/>
</dbReference>
<dbReference type="InterPro" id="IPR011006">
    <property type="entry name" value="CheY-like_superfamily"/>
</dbReference>
<evidence type="ECO:0000256" key="2">
    <source>
        <dbReference type="PROSITE-ProRule" id="PRU00169"/>
    </source>
</evidence>
<accession>A0A078AE40</accession>
<dbReference type="PROSITE" id="PS50110">
    <property type="entry name" value="RESPONSE_REGULATORY"/>
    <property type="match status" value="1"/>
</dbReference>
<dbReference type="InterPro" id="IPR036890">
    <property type="entry name" value="HATPase_C_sf"/>
</dbReference>
<dbReference type="SUPFAM" id="SSF47384">
    <property type="entry name" value="Homodimeric domain of signal transducing histidine kinase"/>
    <property type="match status" value="1"/>
</dbReference>
<keyword evidence="3" id="KW-0812">Transmembrane</keyword>
<dbReference type="CDD" id="cd00082">
    <property type="entry name" value="HisKA"/>
    <property type="match status" value="1"/>
</dbReference>
<dbReference type="InterPro" id="IPR004358">
    <property type="entry name" value="Sig_transdc_His_kin-like_C"/>
</dbReference>
<dbReference type="Gene3D" id="1.10.287.130">
    <property type="match status" value="1"/>
</dbReference>
<keyword evidence="3" id="KW-0472">Membrane</keyword>
<dbReference type="SUPFAM" id="SSF55874">
    <property type="entry name" value="ATPase domain of HSP90 chaperone/DNA topoisomerase II/histidine kinase"/>
    <property type="match status" value="1"/>
</dbReference>
<dbReference type="PROSITE" id="PS50109">
    <property type="entry name" value="HIS_KIN"/>
    <property type="match status" value="1"/>
</dbReference>